<feature type="domain" description="Glycosyltransferase subfamily 4-like N-terminal" evidence="3">
    <location>
        <begin position="83"/>
        <end position="177"/>
    </location>
</feature>
<evidence type="ECO:0000313" key="4">
    <source>
        <dbReference type="EMBL" id="SGY90188.1"/>
    </source>
</evidence>
<evidence type="ECO:0000313" key="7">
    <source>
        <dbReference type="Proteomes" id="UP000183794"/>
    </source>
</evidence>
<protein>
    <submittedName>
        <fullName evidence="5">WfeX</fullName>
    </submittedName>
</protein>
<dbReference type="EMBL" id="FPLD01000056">
    <property type="protein sequence ID" value="SGY98651.1"/>
    <property type="molecule type" value="Genomic_DNA"/>
</dbReference>
<dbReference type="RefSeq" id="WP_045111748.1">
    <property type="nucleotide sequence ID" value="NZ_CAWQZC010000133.1"/>
</dbReference>
<dbReference type="OrthoDB" id="4611853at2"/>
<dbReference type="PANTHER" id="PTHR46401:SF2">
    <property type="entry name" value="GLYCOSYLTRANSFERASE WBBK-RELATED"/>
    <property type="match status" value="1"/>
</dbReference>
<dbReference type="Pfam" id="PF00534">
    <property type="entry name" value="Glycos_transf_1"/>
    <property type="match status" value="1"/>
</dbReference>
<dbReference type="Proteomes" id="UP000183794">
    <property type="component" value="Unassembled WGS sequence"/>
</dbReference>
<dbReference type="GeneID" id="61295781"/>
<sequence length="403" mass="45546">MQLKSIIENISDEYGGPANSLPNFLEAIRSELGVESVIYSTINSIKDKNEFIDRFSIPWVRCKLNGMDKLKYSKEMKSRLLSTLTDGDVLFSNNLWNYPAFLAAKLSQEKKVPHIVSIRGTLYPWSLAQGKLRKKLAWLLFQKKSLQQANLIHVTCADEYKAVRELNITSPIAIVPHGINYDDYQDLPNKINAIEHLRLNNNKKYVLFMSRLHKKKGLDILLEIWPEVAKDFPNWCLLIVGPDYSNYNENIAELAVENGTEDNIKVFGMLSGYDKKCVLASSEFFILPSYTENFGVVIGEALAAGLPSITTTGTPWSEINTHNCGKYITLSRENVLQSLQEMMTLDKHSLDVMSNNSKLLIKNNYSWSAQAIKFGKALDFVLTGEPAPDVVYLQDENPPTNIV</sequence>
<keyword evidence="1" id="KW-0808">Transferase</keyword>
<dbReference type="AlphaFoldDB" id="A0A090IGD6"/>
<dbReference type="SUPFAM" id="SSF53756">
    <property type="entry name" value="UDP-Glycosyltransferase/glycogen phosphorylase"/>
    <property type="match status" value="1"/>
</dbReference>
<reference evidence="5 7" key="1">
    <citation type="submission" date="2016-11" db="EMBL/GenBank/DDBJ databases">
        <authorList>
            <person name="Jaros S."/>
            <person name="Januszkiewicz K."/>
            <person name="Wedrychowicz H."/>
        </authorList>
    </citation>
    <scope>NUCLEOTIDE SEQUENCE [LARGE SCALE GENOMIC DNA]</scope>
    <source>
        <strain evidence="5">NVI 5450</strain>
    </source>
</reference>
<proteinExistence type="predicted"/>
<dbReference type="Gene3D" id="3.40.50.2000">
    <property type="entry name" value="Glycogen Phosphorylase B"/>
    <property type="match status" value="2"/>
</dbReference>
<dbReference type="InterPro" id="IPR001296">
    <property type="entry name" value="Glyco_trans_1"/>
</dbReference>
<dbReference type="KEGG" id="mvs:MVIS_3768"/>
<organism evidence="5 7">
    <name type="scientific">Moritella viscosa</name>
    <dbReference type="NCBI Taxonomy" id="80854"/>
    <lineage>
        <taxon>Bacteria</taxon>
        <taxon>Pseudomonadati</taxon>
        <taxon>Pseudomonadota</taxon>
        <taxon>Gammaproteobacteria</taxon>
        <taxon>Alteromonadales</taxon>
        <taxon>Moritellaceae</taxon>
        <taxon>Moritella</taxon>
    </lineage>
</organism>
<reference evidence="4 6" key="2">
    <citation type="submission" date="2016-11" db="EMBL/GenBank/DDBJ databases">
        <authorList>
            <person name="Klemetsen T."/>
        </authorList>
    </citation>
    <scope>NUCLEOTIDE SEQUENCE [LARGE SCALE GENOMIC DNA]</scope>
    <source>
        <strain evidence="4">MT 2528</strain>
    </source>
</reference>
<dbReference type="Proteomes" id="UP000182660">
    <property type="component" value="Unassembled WGS sequence"/>
</dbReference>
<evidence type="ECO:0000313" key="6">
    <source>
        <dbReference type="Proteomes" id="UP000182660"/>
    </source>
</evidence>
<feature type="domain" description="Glycosyl transferase family 1" evidence="2">
    <location>
        <begin position="194"/>
        <end position="331"/>
    </location>
</feature>
<dbReference type="PATRIC" id="fig|80854.5.peg.3988"/>
<dbReference type="InterPro" id="IPR028098">
    <property type="entry name" value="Glyco_trans_4-like_N"/>
</dbReference>
<name>A0A090IGD6_9GAMM</name>
<evidence type="ECO:0000313" key="5">
    <source>
        <dbReference type="EMBL" id="SGY98651.1"/>
    </source>
</evidence>
<dbReference type="GO" id="GO:0016757">
    <property type="term" value="F:glycosyltransferase activity"/>
    <property type="evidence" value="ECO:0007669"/>
    <property type="project" value="InterPro"/>
</dbReference>
<dbReference type="STRING" id="80854.MVIS_3768"/>
<gene>
    <name evidence="4" type="ORF">MT2528_1877</name>
    <name evidence="5" type="ORF">NVI5450_2099</name>
</gene>
<evidence type="ECO:0000259" key="3">
    <source>
        <dbReference type="Pfam" id="PF13579"/>
    </source>
</evidence>
<dbReference type="GO" id="GO:0009103">
    <property type="term" value="P:lipopolysaccharide biosynthetic process"/>
    <property type="evidence" value="ECO:0007669"/>
    <property type="project" value="TreeGrafter"/>
</dbReference>
<accession>A0A090IGD6</accession>
<keyword evidence="6" id="KW-1185">Reference proteome</keyword>
<dbReference type="PANTHER" id="PTHR46401">
    <property type="entry name" value="GLYCOSYLTRANSFERASE WBBK-RELATED"/>
    <property type="match status" value="1"/>
</dbReference>
<evidence type="ECO:0000259" key="2">
    <source>
        <dbReference type="Pfam" id="PF00534"/>
    </source>
</evidence>
<dbReference type="Pfam" id="PF13579">
    <property type="entry name" value="Glyco_trans_4_4"/>
    <property type="match status" value="1"/>
</dbReference>
<dbReference type="EMBL" id="FPLJ01000047">
    <property type="protein sequence ID" value="SGY90188.1"/>
    <property type="molecule type" value="Genomic_DNA"/>
</dbReference>
<dbReference type="HOGENOM" id="CLU_009583_2_1_6"/>
<evidence type="ECO:0000256" key="1">
    <source>
        <dbReference type="ARBA" id="ARBA00022679"/>
    </source>
</evidence>